<reference evidence="6" key="1">
    <citation type="journal article" date="2014" name="Int. J. Syst. Evol. Microbiol.">
        <title>Complete genome sequence of Corynebacterium casei LMG S-19264T (=DSM 44701T), isolated from a smear-ripened cheese.</title>
        <authorList>
            <consortium name="US DOE Joint Genome Institute (JGI-PGF)"/>
            <person name="Walter F."/>
            <person name="Albersmeier A."/>
            <person name="Kalinowski J."/>
            <person name="Ruckert C."/>
        </authorList>
    </citation>
    <scope>NUCLEOTIDE SEQUENCE</scope>
    <source>
        <strain evidence="6">CGMCC 1.12754</strain>
    </source>
</reference>
<dbReference type="Gene3D" id="3.60.20.10">
    <property type="entry name" value="Glutamine Phosphoribosylpyrophosphate, subunit 1, domain 1"/>
    <property type="match status" value="1"/>
</dbReference>
<dbReference type="EC" id="6.3.5.4" evidence="2"/>
<keyword evidence="7" id="KW-1185">Reference proteome</keyword>
<comment type="pathway">
    <text evidence="1">Amino-acid biosynthesis; L-asparagine biosynthesis; L-asparagine from L-aspartate (L-Gln route): step 1/1.</text>
</comment>
<dbReference type="AlphaFoldDB" id="A0A917HBB6"/>
<dbReference type="GO" id="GO:0006529">
    <property type="term" value="P:asparagine biosynthetic process"/>
    <property type="evidence" value="ECO:0007669"/>
    <property type="project" value="UniProtKB-KW"/>
</dbReference>
<dbReference type="Gene3D" id="3.40.50.620">
    <property type="entry name" value="HUPs"/>
    <property type="match status" value="1"/>
</dbReference>
<comment type="caution">
    <text evidence="6">The sequence shown here is derived from an EMBL/GenBank/DDBJ whole genome shotgun (WGS) entry which is preliminary data.</text>
</comment>
<evidence type="ECO:0000313" key="7">
    <source>
        <dbReference type="Proteomes" id="UP000622860"/>
    </source>
</evidence>
<dbReference type="RefSeq" id="WP_188454968.1">
    <property type="nucleotide sequence ID" value="NZ_BMFR01000005.1"/>
</dbReference>
<dbReference type="InterPro" id="IPR014729">
    <property type="entry name" value="Rossmann-like_a/b/a_fold"/>
</dbReference>
<dbReference type="SUPFAM" id="SSF56235">
    <property type="entry name" value="N-terminal nucleophile aminohydrolases (Ntn hydrolases)"/>
    <property type="match status" value="1"/>
</dbReference>
<keyword evidence="3" id="KW-0061">Asparagine biosynthesis</keyword>
<accession>A0A917HBB6</accession>
<reference evidence="6" key="2">
    <citation type="submission" date="2020-09" db="EMBL/GenBank/DDBJ databases">
        <authorList>
            <person name="Sun Q."/>
            <person name="Zhou Y."/>
        </authorList>
    </citation>
    <scope>NUCLEOTIDE SEQUENCE</scope>
    <source>
        <strain evidence="6">CGMCC 1.12754</strain>
    </source>
</reference>
<dbReference type="InterPro" id="IPR051786">
    <property type="entry name" value="ASN_synthetase/amidase"/>
</dbReference>
<organism evidence="6 7">
    <name type="scientific">Virgibacillus oceani</name>
    <dbReference type="NCBI Taxonomy" id="1479511"/>
    <lineage>
        <taxon>Bacteria</taxon>
        <taxon>Bacillati</taxon>
        <taxon>Bacillota</taxon>
        <taxon>Bacilli</taxon>
        <taxon>Bacillales</taxon>
        <taxon>Bacillaceae</taxon>
        <taxon>Virgibacillus</taxon>
    </lineage>
</organism>
<evidence type="ECO:0000259" key="5">
    <source>
        <dbReference type="Pfam" id="PF13537"/>
    </source>
</evidence>
<name>A0A917HBB6_9BACI</name>
<dbReference type="GO" id="GO:0004066">
    <property type="term" value="F:asparagine synthase (glutamine-hydrolyzing) activity"/>
    <property type="evidence" value="ECO:0007669"/>
    <property type="project" value="UniProtKB-EC"/>
</dbReference>
<evidence type="ECO:0000313" key="6">
    <source>
        <dbReference type="EMBL" id="GGG73243.1"/>
    </source>
</evidence>
<gene>
    <name evidence="6" type="ORF">GCM10011398_17060</name>
</gene>
<evidence type="ECO:0000256" key="3">
    <source>
        <dbReference type="ARBA" id="ARBA00022888"/>
    </source>
</evidence>
<proteinExistence type="predicted"/>
<evidence type="ECO:0000256" key="1">
    <source>
        <dbReference type="ARBA" id="ARBA00005187"/>
    </source>
</evidence>
<dbReference type="Proteomes" id="UP000622860">
    <property type="component" value="Unassembled WGS sequence"/>
</dbReference>
<dbReference type="EMBL" id="BMFR01000005">
    <property type="protein sequence ID" value="GGG73243.1"/>
    <property type="molecule type" value="Genomic_DNA"/>
</dbReference>
<dbReference type="PANTHER" id="PTHR43284:SF1">
    <property type="entry name" value="ASPARAGINE SYNTHETASE"/>
    <property type="match status" value="1"/>
</dbReference>
<sequence length="604" mass="71104">MRKYLGEFCFEDAISTNKVMIDSISEKIDSKFQIDYKVDSNDLYITDFPNLGIVLIVDGEVYNNDLSVSINNLAYLEQVIKSVKDSNLDILNDLNGSFNLILYDYKNNELKIITDRFLTRPLYYFSDDKKIIFSNRLTEIAKYVDLEPDINYKAVAEFFSLQMVFGTKTFLNKVSAFEKATFTTISNSELVSYKYWTYKQNIDNNFRKKDYISSLSMHIKEIVEFKTKDNYKYGIFLSGGMDSRAIMAGDTQKKISEVYTLGDSYNIECRIAKTISDYKEAQFNFIQRDKDHYYTIINDSVEIGDGMYNYLNGHFIGYFDQISKNVDVIFNGSLIEQIWQGTKFINKNIKVRNYKLALPFLSRRTNSVLETISNNFPRKIAGIDKIFNRELDIDTDAIIKETFSDMLFKNFKTTQVNHQEAIDYLACDSYGRYNSHLNQLCINNEIKYRTIYDNRIIDLMLKVPVKYRSNGTLLRKSITQMDPELGNIPVANSRLSLKRSYIFHWITTTFNRVFHKLFKSKNYKSENSSWPNYSKLIIENKKIQDRILNILNNKEVLRDEMFNRDYLLKLFEEHLQGKKNHERILFSILTFGEWYKMLQEKINK</sequence>
<comment type="catalytic activity">
    <reaction evidence="4">
        <text>L-aspartate + L-glutamine + ATP + H2O = L-asparagine + L-glutamate + AMP + diphosphate + H(+)</text>
        <dbReference type="Rhea" id="RHEA:12228"/>
        <dbReference type="ChEBI" id="CHEBI:15377"/>
        <dbReference type="ChEBI" id="CHEBI:15378"/>
        <dbReference type="ChEBI" id="CHEBI:29985"/>
        <dbReference type="ChEBI" id="CHEBI:29991"/>
        <dbReference type="ChEBI" id="CHEBI:30616"/>
        <dbReference type="ChEBI" id="CHEBI:33019"/>
        <dbReference type="ChEBI" id="CHEBI:58048"/>
        <dbReference type="ChEBI" id="CHEBI:58359"/>
        <dbReference type="ChEBI" id="CHEBI:456215"/>
        <dbReference type="EC" id="6.3.5.4"/>
    </reaction>
</comment>
<protein>
    <recommendedName>
        <fullName evidence="2">asparagine synthase (glutamine-hydrolyzing)</fullName>
        <ecNumber evidence="2">6.3.5.4</ecNumber>
    </recommendedName>
</protein>
<dbReference type="Pfam" id="PF13537">
    <property type="entry name" value="GATase_7"/>
    <property type="match status" value="1"/>
</dbReference>
<evidence type="ECO:0000256" key="2">
    <source>
        <dbReference type="ARBA" id="ARBA00012737"/>
    </source>
</evidence>
<feature type="domain" description="Glutamine amidotransferase type-2" evidence="5">
    <location>
        <begin position="53"/>
        <end position="140"/>
    </location>
</feature>
<evidence type="ECO:0000256" key="4">
    <source>
        <dbReference type="ARBA" id="ARBA00048741"/>
    </source>
</evidence>
<keyword evidence="3" id="KW-0028">Amino-acid biosynthesis</keyword>
<dbReference type="SUPFAM" id="SSF52402">
    <property type="entry name" value="Adenine nucleotide alpha hydrolases-like"/>
    <property type="match status" value="1"/>
</dbReference>
<dbReference type="InterPro" id="IPR017932">
    <property type="entry name" value="GATase_2_dom"/>
</dbReference>
<dbReference type="PANTHER" id="PTHR43284">
    <property type="entry name" value="ASPARAGINE SYNTHETASE (GLUTAMINE-HYDROLYZING)"/>
    <property type="match status" value="1"/>
</dbReference>
<dbReference type="InterPro" id="IPR029055">
    <property type="entry name" value="Ntn_hydrolases_N"/>
</dbReference>